<accession>A0A2N0RKS7</accession>
<dbReference type="VEuPathDB" id="FungiDB:RhiirA1_463161"/>
<dbReference type="Proteomes" id="UP000232688">
    <property type="component" value="Unassembled WGS sequence"/>
</dbReference>
<reference evidence="2 3" key="2">
    <citation type="submission" date="2017-10" db="EMBL/GenBank/DDBJ databases">
        <title>Genome analyses suggest a sexual origin of heterokaryosis in a supposedly ancient asexual fungus.</title>
        <authorList>
            <person name="Corradi N."/>
            <person name="Sedzielewska K."/>
            <person name="Noel J."/>
            <person name="Charron P."/>
            <person name="Farinelli L."/>
            <person name="Marton T."/>
            <person name="Kruger M."/>
            <person name="Pelin A."/>
            <person name="Brachmann A."/>
            <person name="Corradi N."/>
        </authorList>
    </citation>
    <scope>NUCLEOTIDE SEQUENCE [LARGE SCALE GENOMIC DNA]</scope>
    <source>
        <strain evidence="2 3">A1</strain>
    </source>
</reference>
<dbReference type="VEuPathDB" id="FungiDB:RhiirFUN_013381"/>
<evidence type="ECO:0000313" key="3">
    <source>
        <dbReference type="Proteomes" id="UP000232688"/>
    </source>
</evidence>
<dbReference type="VEuPathDB" id="FungiDB:FUN_016669"/>
<keyword evidence="1" id="KW-0812">Transmembrane</keyword>
<proteinExistence type="predicted"/>
<gene>
    <name evidence="2" type="ORF">RhiirA1_463161</name>
</gene>
<feature type="transmembrane region" description="Helical" evidence="1">
    <location>
        <begin position="222"/>
        <end position="243"/>
    </location>
</feature>
<evidence type="ECO:0000313" key="2">
    <source>
        <dbReference type="EMBL" id="PKC63910.1"/>
    </source>
</evidence>
<keyword evidence="1" id="KW-1133">Transmembrane helix</keyword>
<dbReference type="AlphaFoldDB" id="A0A2N0RKS7"/>
<protein>
    <submittedName>
        <fullName evidence="2">Uncharacterized protein</fullName>
    </submittedName>
</protein>
<dbReference type="EMBL" id="LLXH01000689">
    <property type="protein sequence ID" value="PKC63910.1"/>
    <property type="molecule type" value="Genomic_DNA"/>
</dbReference>
<sequence length="359" mass="41243">MNTTTENYIRHEELVTYLTSLAPISSLTMTKWQSIDITWYTHFLNEAKRLLDPNDFITIKDKVSTEHLRYTKKLQTFWQGIIKKYEKENLLVPAETSQSNESLLPKFSETSQLTLISAETLQPDESLLSKKSFLPKVPETSQLTLTLQPDESLLPKKTVKVPNTETLQSDASLLSKMIINKIPLSESSQLNTPSLSNRQLKVPDKILSEVTQLDLPIRTINLLTSAMIFFMNLKMKLMLIYFINMFKNKIMEHLMDLLTINSKLNTQIDPGRNKIKNKNNLMYRQVVNDALLVASAYENLVMGNILPFIEILKTFLLIRSRMSLSIADESMLQAIVESLLPLKYCIPELSLVMCYIIYL</sequence>
<organism evidence="2 3">
    <name type="scientific">Rhizophagus irregularis</name>
    <dbReference type="NCBI Taxonomy" id="588596"/>
    <lineage>
        <taxon>Eukaryota</taxon>
        <taxon>Fungi</taxon>
        <taxon>Fungi incertae sedis</taxon>
        <taxon>Mucoromycota</taxon>
        <taxon>Glomeromycotina</taxon>
        <taxon>Glomeromycetes</taxon>
        <taxon>Glomerales</taxon>
        <taxon>Glomeraceae</taxon>
        <taxon>Rhizophagus</taxon>
    </lineage>
</organism>
<keyword evidence="1" id="KW-0472">Membrane</keyword>
<comment type="caution">
    <text evidence="2">The sequence shown here is derived from an EMBL/GenBank/DDBJ whole genome shotgun (WGS) entry which is preliminary data.</text>
</comment>
<reference evidence="2 3" key="1">
    <citation type="submission" date="2017-10" db="EMBL/GenBank/DDBJ databases">
        <title>Extensive intraspecific genome diversity in a model arbuscular mycorrhizal fungus.</title>
        <authorList>
            <person name="Chen E.C.H."/>
            <person name="Morin E."/>
            <person name="Baudet D."/>
            <person name="Noel J."/>
            <person name="Ndikumana S."/>
            <person name="Charron P."/>
            <person name="St-Onge C."/>
            <person name="Giorgi J."/>
            <person name="Grigoriev I.V."/>
            <person name="Roux C."/>
            <person name="Martin F.M."/>
            <person name="Corradi N."/>
        </authorList>
    </citation>
    <scope>NUCLEOTIDE SEQUENCE [LARGE SCALE GENOMIC DNA]</scope>
    <source>
        <strain evidence="2 3">A1</strain>
    </source>
</reference>
<name>A0A2N0RKS7_9GLOM</name>
<evidence type="ECO:0000256" key="1">
    <source>
        <dbReference type="SAM" id="Phobius"/>
    </source>
</evidence>